<dbReference type="RefSeq" id="XP_005788681.1">
    <property type="nucleotide sequence ID" value="XM_005788624.1"/>
</dbReference>
<protein>
    <recommendedName>
        <fullName evidence="4">BZIP domain-containing protein</fullName>
    </recommendedName>
</protein>
<dbReference type="Proteomes" id="UP000013827">
    <property type="component" value="Unassembled WGS sequence"/>
</dbReference>
<name>A0A0D3KKG7_EMIH1</name>
<feature type="region of interest" description="Disordered" evidence="1">
    <location>
        <begin position="117"/>
        <end position="192"/>
    </location>
</feature>
<dbReference type="PaxDb" id="2903-EOD36252"/>
<dbReference type="KEGG" id="ehx:EMIHUDRAFT_110304"/>
<dbReference type="HOGENOM" id="CLU_1417563_0_0_1"/>
<evidence type="ECO:0000313" key="3">
    <source>
        <dbReference type="Proteomes" id="UP000013827"/>
    </source>
</evidence>
<accession>A0A0D3KKG7</accession>
<sequence length="192" mass="19957">MHPKAEKAASGVPIISVESPPSEATTEAPPSNTELSSDRDAAAILLLAAASAASDTAEGTGTTAAGEIPAKVARTRARKAASARTYRVIQKGYLFGLEDELATLTRAEAALVGEAARVGAQAPPRAELPSPAAAPTEEGDGPEPPSWRDDPDSKLLSRREKKMLAAREARRRKRDSLARLEAEAEPLDAAGG</sequence>
<proteinExistence type="predicted"/>
<organism evidence="2 3">
    <name type="scientific">Emiliania huxleyi (strain CCMP1516)</name>
    <dbReference type="NCBI Taxonomy" id="280463"/>
    <lineage>
        <taxon>Eukaryota</taxon>
        <taxon>Haptista</taxon>
        <taxon>Haptophyta</taxon>
        <taxon>Prymnesiophyceae</taxon>
        <taxon>Isochrysidales</taxon>
        <taxon>Noelaerhabdaceae</taxon>
        <taxon>Emiliania</taxon>
    </lineage>
</organism>
<evidence type="ECO:0008006" key="4">
    <source>
        <dbReference type="Google" id="ProtNLM"/>
    </source>
</evidence>
<reference evidence="2" key="2">
    <citation type="submission" date="2024-10" db="UniProtKB">
        <authorList>
            <consortium name="EnsemblProtists"/>
        </authorList>
    </citation>
    <scope>IDENTIFICATION</scope>
</reference>
<evidence type="ECO:0000313" key="2">
    <source>
        <dbReference type="EnsemblProtists" id="EOD36252"/>
    </source>
</evidence>
<feature type="compositionally biased region" description="Polar residues" evidence="1">
    <location>
        <begin position="22"/>
        <end position="34"/>
    </location>
</feature>
<keyword evidence="3" id="KW-1185">Reference proteome</keyword>
<dbReference type="AlphaFoldDB" id="A0A0D3KKG7"/>
<feature type="region of interest" description="Disordered" evidence="1">
    <location>
        <begin position="1"/>
        <end position="38"/>
    </location>
</feature>
<feature type="compositionally biased region" description="Basic and acidic residues" evidence="1">
    <location>
        <begin position="146"/>
        <end position="168"/>
    </location>
</feature>
<dbReference type="GeneID" id="17281522"/>
<evidence type="ECO:0000256" key="1">
    <source>
        <dbReference type="SAM" id="MobiDB-lite"/>
    </source>
</evidence>
<dbReference type="EnsemblProtists" id="EOD36252">
    <property type="protein sequence ID" value="EOD36252"/>
    <property type="gene ID" value="EMIHUDRAFT_110304"/>
</dbReference>
<reference evidence="3" key="1">
    <citation type="journal article" date="2013" name="Nature">
        <title>Pan genome of the phytoplankton Emiliania underpins its global distribution.</title>
        <authorList>
            <person name="Read B.A."/>
            <person name="Kegel J."/>
            <person name="Klute M.J."/>
            <person name="Kuo A."/>
            <person name="Lefebvre S.C."/>
            <person name="Maumus F."/>
            <person name="Mayer C."/>
            <person name="Miller J."/>
            <person name="Monier A."/>
            <person name="Salamov A."/>
            <person name="Young J."/>
            <person name="Aguilar M."/>
            <person name="Claverie J.M."/>
            <person name="Frickenhaus S."/>
            <person name="Gonzalez K."/>
            <person name="Herman E.K."/>
            <person name="Lin Y.C."/>
            <person name="Napier J."/>
            <person name="Ogata H."/>
            <person name="Sarno A.F."/>
            <person name="Shmutz J."/>
            <person name="Schroeder D."/>
            <person name="de Vargas C."/>
            <person name="Verret F."/>
            <person name="von Dassow P."/>
            <person name="Valentin K."/>
            <person name="Van de Peer Y."/>
            <person name="Wheeler G."/>
            <person name="Dacks J.B."/>
            <person name="Delwiche C.F."/>
            <person name="Dyhrman S.T."/>
            <person name="Glockner G."/>
            <person name="John U."/>
            <person name="Richards T."/>
            <person name="Worden A.Z."/>
            <person name="Zhang X."/>
            <person name="Grigoriev I.V."/>
            <person name="Allen A.E."/>
            <person name="Bidle K."/>
            <person name="Borodovsky M."/>
            <person name="Bowler C."/>
            <person name="Brownlee C."/>
            <person name="Cock J.M."/>
            <person name="Elias M."/>
            <person name="Gladyshev V.N."/>
            <person name="Groth M."/>
            <person name="Guda C."/>
            <person name="Hadaegh A."/>
            <person name="Iglesias-Rodriguez M.D."/>
            <person name="Jenkins J."/>
            <person name="Jones B.M."/>
            <person name="Lawson T."/>
            <person name="Leese F."/>
            <person name="Lindquist E."/>
            <person name="Lobanov A."/>
            <person name="Lomsadze A."/>
            <person name="Malik S.B."/>
            <person name="Marsh M.E."/>
            <person name="Mackinder L."/>
            <person name="Mock T."/>
            <person name="Mueller-Roeber B."/>
            <person name="Pagarete A."/>
            <person name="Parker M."/>
            <person name="Probert I."/>
            <person name="Quesneville H."/>
            <person name="Raines C."/>
            <person name="Rensing S.A."/>
            <person name="Riano-Pachon D.M."/>
            <person name="Richier S."/>
            <person name="Rokitta S."/>
            <person name="Shiraiwa Y."/>
            <person name="Soanes D.M."/>
            <person name="van der Giezen M."/>
            <person name="Wahlund T.M."/>
            <person name="Williams B."/>
            <person name="Wilson W."/>
            <person name="Wolfe G."/>
            <person name="Wurch L.L."/>
        </authorList>
    </citation>
    <scope>NUCLEOTIDE SEQUENCE</scope>
</reference>